<feature type="binding site" evidence="4">
    <location>
        <begin position="178"/>
        <end position="181"/>
    </location>
    <ligand>
        <name>spermidine</name>
        <dbReference type="ChEBI" id="CHEBI:57834"/>
    </ligand>
</feature>
<dbReference type="CDD" id="cd02440">
    <property type="entry name" value="AdoMet_MTases"/>
    <property type="match status" value="1"/>
</dbReference>
<dbReference type="UniPathway" id="UPA00248">
    <property type="reaction ID" value="UER00314"/>
</dbReference>
<dbReference type="InterPro" id="IPR035246">
    <property type="entry name" value="Spermidine_synt_N"/>
</dbReference>
<sequence length="298" mass="33835">MPRTRYWGRENFFLRERLYTERGNRRGQYLFVRRVLFEEQTAYQHILVVEAEGWGRVLLLAVIIQLTTSDEFIYHEMMVHPAMHWYRTQSGVWPATVLCIGGGDGGVLREVARYPVHAMYMQEIDERVIYASRMYLPKVSNGAFADRRLRGGPARCIGDGDAFVRSARSGSIDVLIVDSTDPMRSSVSLFSGDFHKHAARILSPGGVYVRQAGSPMLQPKELPEMLRALRPLFPAVDVYFPSVPTYYGGVFAIVVASQDAKARPLGIAPLVSRRLKYLTNERLLADRVPPKFLQKALR</sequence>
<evidence type="ECO:0000256" key="2">
    <source>
        <dbReference type="ARBA" id="ARBA00022679"/>
    </source>
</evidence>
<dbReference type="SUPFAM" id="SSF53335">
    <property type="entry name" value="S-adenosyl-L-methionine-dependent methyltransferases"/>
    <property type="match status" value="1"/>
</dbReference>
<dbReference type="InterPro" id="IPR029063">
    <property type="entry name" value="SAM-dependent_MTases_sf"/>
</dbReference>
<feature type="active site" description="Proton acceptor" evidence="4 5">
    <location>
        <position position="178"/>
    </location>
</feature>
<evidence type="ECO:0000313" key="7">
    <source>
        <dbReference type="EMBL" id="OHA08893.1"/>
    </source>
</evidence>
<dbReference type="Gene3D" id="2.30.140.10">
    <property type="entry name" value="Spermidine synthase, tetramerisation domain"/>
    <property type="match status" value="1"/>
</dbReference>
<dbReference type="Gene3D" id="3.40.50.150">
    <property type="entry name" value="Vaccinia Virus protein VP39"/>
    <property type="match status" value="1"/>
</dbReference>
<reference evidence="7 8" key="1">
    <citation type="journal article" date="2016" name="Nat. Commun.">
        <title>Thousands of microbial genomes shed light on interconnected biogeochemical processes in an aquifer system.</title>
        <authorList>
            <person name="Anantharaman K."/>
            <person name="Brown C.T."/>
            <person name="Hug L.A."/>
            <person name="Sharon I."/>
            <person name="Castelle C.J."/>
            <person name="Probst A.J."/>
            <person name="Thomas B.C."/>
            <person name="Singh A."/>
            <person name="Wilkins M.J."/>
            <person name="Karaoz U."/>
            <person name="Brodie E.L."/>
            <person name="Williams K.H."/>
            <person name="Hubbard S.S."/>
            <person name="Banfield J.F."/>
        </authorList>
    </citation>
    <scope>NUCLEOTIDE SEQUENCE [LARGE SCALE GENOMIC DNA]</scope>
</reference>
<dbReference type="GO" id="GO:0004766">
    <property type="term" value="F:spermidine synthase activity"/>
    <property type="evidence" value="ECO:0007669"/>
    <property type="project" value="UniProtKB-UniRule"/>
</dbReference>
<comment type="caution">
    <text evidence="4">Lacks conserved residue(s) required for the propagation of feature annotation.</text>
</comment>
<feature type="binding site" evidence="4">
    <location>
        <position position="104"/>
    </location>
    <ligand>
        <name>spermidine</name>
        <dbReference type="ChEBI" id="CHEBI:57834"/>
    </ligand>
</feature>
<proteinExistence type="inferred from homology"/>
<dbReference type="InterPro" id="IPR037163">
    <property type="entry name" value="Spermidine_synt_N_sf"/>
</dbReference>
<feature type="domain" description="PABS" evidence="6">
    <location>
        <begin position="16"/>
        <end position="258"/>
    </location>
</feature>
<feature type="binding site" evidence="4">
    <location>
        <position position="123"/>
    </location>
    <ligand>
        <name>S-methyl-5'-thioadenosine</name>
        <dbReference type="ChEBI" id="CHEBI:17509"/>
    </ligand>
</feature>
<feature type="binding site" evidence="4">
    <location>
        <position position="75"/>
    </location>
    <ligand>
        <name>spermidine</name>
        <dbReference type="ChEBI" id="CHEBI:57834"/>
    </ligand>
</feature>
<evidence type="ECO:0000256" key="1">
    <source>
        <dbReference type="ARBA" id="ARBA00007867"/>
    </source>
</evidence>
<comment type="pathway">
    <text evidence="4">Amine and polyamine biosynthesis; spermidine biosynthesis; spermidine from putrescine: step 1/1.</text>
</comment>
<dbReference type="HAMAP" id="MF_00198">
    <property type="entry name" value="Spermidine_synth"/>
    <property type="match status" value="1"/>
</dbReference>
<dbReference type="PANTHER" id="PTHR11558:SF11">
    <property type="entry name" value="SPERMIDINE SYNTHASE"/>
    <property type="match status" value="1"/>
</dbReference>
<dbReference type="EMBL" id="MHQT01000034">
    <property type="protein sequence ID" value="OHA08893.1"/>
    <property type="molecule type" value="Genomic_DNA"/>
</dbReference>
<dbReference type="STRING" id="1802281.A3A44_02260"/>
<keyword evidence="3 4" id="KW-0620">Polyamine biosynthesis</keyword>
<dbReference type="Pfam" id="PF01564">
    <property type="entry name" value="Spermine_synth"/>
    <property type="match status" value="1"/>
</dbReference>
<dbReference type="GO" id="GO:0005829">
    <property type="term" value="C:cytosol"/>
    <property type="evidence" value="ECO:0007669"/>
    <property type="project" value="TreeGrafter"/>
</dbReference>
<comment type="similarity">
    <text evidence="1 4">Belongs to the spermidine/spermine synthase family.</text>
</comment>
<dbReference type="EC" id="2.5.1.16" evidence="4"/>
<dbReference type="GO" id="GO:0008295">
    <property type="term" value="P:spermidine biosynthetic process"/>
    <property type="evidence" value="ECO:0007669"/>
    <property type="project" value="UniProtKB-UniRule"/>
</dbReference>
<comment type="caution">
    <text evidence="7">The sequence shown here is derived from an EMBL/GenBank/DDBJ whole genome shotgun (WGS) entry which is preliminary data.</text>
</comment>
<evidence type="ECO:0000256" key="4">
    <source>
        <dbReference type="HAMAP-Rule" id="MF_00198"/>
    </source>
</evidence>
<feature type="binding site" evidence="4">
    <location>
        <begin position="159"/>
        <end position="160"/>
    </location>
    <ligand>
        <name>S-methyl-5'-thioadenosine</name>
        <dbReference type="ChEBI" id="CHEBI:17509"/>
    </ligand>
</feature>
<gene>
    <name evidence="4" type="primary">speE</name>
    <name evidence="7" type="ORF">A3A44_02260</name>
</gene>
<keyword evidence="4" id="KW-0745">Spermidine biosynthesis</keyword>
<protein>
    <recommendedName>
        <fullName evidence="4">Polyamine aminopropyltransferase</fullName>
    </recommendedName>
    <alternativeName>
        <fullName evidence="4">Putrescine aminopropyltransferase</fullName>
        <shortName evidence="4">PAPT</shortName>
    </alternativeName>
    <alternativeName>
        <fullName evidence="4">Spermidine synthase</fullName>
        <shortName evidence="4">SPDS</shortName>
        <shortName evidence="4">SPDSY</shortName>
        <ecNumber evidence="4">2.5.1.16</ecNumber>
    </alternativeName>
</protein>
<comment type="function">
    <text evidence="4">Catalyzes the irreversible transfer of a propylamine group from the amino donor S-adenosylmethioninamine (decarboxy-AdoMet) to putrescine (1,4-diaminobutane) to yield spermidine.</text>
</comment>
<dbReference type="AlphaFoldDB" id="A0A1G2LB82"/>
<evidence type="ECO:0000313" key="8">
    <source>
        <dbReference type="Proteomes" id="UP000178977"/>
    </source>
</evidence>
<keyword evidence="2 4" id="KW-0808">Transferase</keyword>
<name>A0A1G2LB82_9BACT</name>
<dbReference type="PANTHER" id="PTHR11558">
    <property type="entry name" value="SPERMIDINE/SPERMINE SYNTHASE"/>
    <property type="match status" value="1"/>
</dbReference>
<dbReference type="InterPro" id="IPR001045">
    <property type="entry name" value="Spermi_synthase"/>
</dbReference>
<comment type="subunit">
    <text evidence="4">Homodimer or homotetramer.</text>
</comment>
<dbReference type="Pfam" id="PF17284">
    <property type="entry name" value="Spermine_synt_N"/>
    <property type="match status" value="1"/>
</dbReference>
<evidence type="ECO:0000259" key="6">
    <source>
        <dbReference type="PROSITE" id="PS51006"/>
    </source>
</evidence>
<accession>A0A1G2LB82</accession>
<dbReference type="InterPro" id="IPR030374">
    <property type="entry name" value="PABS"/>
</dbReference>
<feature type="binding site" evidence="4">
    <location>
        <position position="44"/>
    </location>
    <ligand>
        <name>S-methyl-5'-thioadenosine</name>
        <dbReference type="ChEBI" id="CHEBI:17509"/>
    </ligand>
</feature>
<dbReference type="Proteomes" id="UP000178977">
    <property type="component" value="Unassembled WGS sequence"/>
</dbReference>
<comment type="catalytic activity">
    <reaction evidence="4">
        <text>S-adenosyl 3-(methylsulfanyl)propylamine + putrescine = S-methyl-5'-thioadenosine + spermidine + H(+)</text>
        <dbReference type="Rhea" id="RHEA:12721"/>
        <dbReference type="ChEBI" id="CHEBI:15378"/>
        <dbReference type="ChEBI" id="CHEBI:17509"/>
        <dbReference type="ChEBI" id="CHEBI:57443"/>
        <dbReference type="ChEBI" id="CHEBI:57834"/>
        <dbReference type="ChEBI" id="CHEBI:326268"/>
        <dbReference type="EC" id="2.5.1.16"/>
    </reaction>
</comment>
<dbReference type="PROSITE" id="PS51006">
    <property type="entry name" value="PABS_2"/>
    <property type="match status" value="1"/>
</dbReference>
<organism evidence="7 8">
    <name type="scientific">Candidatus Sungbacteria bacterium RIFCSPLOWO2_01_FULL_60_25</name>
    <dbReference type="NCBI Taxonomy" id="1802281"/>
    <lineage>
        <taxon>Bacteria</taxon>
        <taxon>Candidatus Sungiibacteriota</taxon>
    </lineage>
</organism>
<evidence type="ECO:0000256" key="3">
    <source>
        <dbReference type="ARBA" id="ARBA00023115"/>
    </source>
</evidence>
<evidence type="ECO:0000256" key="5">
    <source>
        <dbReference type="PROSITE-ProRule" id="PRU00354"/>
    </source>
</evidence>